<dbReference type="SUPFAM" id="SSF54928">
    <property type="entry name" value="RNA-binding domain, RBD"/>
    <property type="match status" value="1"/>
</dbReference>
<dbReference type="Pfam" id="PF00076">
    <property type="entry name" value="RRM_1"/>
    <property type="match status" value="1"/>
</dbReference>
<name>Q6CV66_KLULA</name>
<dbReference type="Gene3D" id="3.30.70.330">
    <property type="match status" value="1"/>
</dbReference>
<dbReference type="GO" id="GO:0003723">
    <property type="term" value="F:RNA binding"/>
    <property type="evidence" value="ECO:0007669"/>
    <property type="project" value="UniProtKB-UniRule"/>
</dbReference>
<dbReference type="STRING" id="284590.Q6CV66"/>
<comment type="subcellular location">
    <subcellularLocation>
        <location evidence="1">Nucleus</location>
    </subcellularLocation>
</comment>
<evidence type="ECO:0000256" key="6">
    <source>
        <dbReference type="ARBA" id="ARBA00022884"/>
    </source>
</evidence>
<evidence type="ECO:0000256" key="1">
    <source>
        <dbReference type="ARBA" id="ARBA00004123"/>
    </source>
</evidence>
<evidence type="ECO:0000256" key="8">
    <source>
        <dbReference type="ARBA" id="ARBA00023242"/>
    </source>
</evidence>
<dbReference type="InterPro" id="IPR035979">
    <property type="entry name" value="RBD_domain_sf"/>
</dbReference>
<dbReference type="SMART" id="SM00360">
    <property type="entry name" value="RRM"/>
    <property type="match status" value="1"/>
</dbReference>
<evidence type="ECO:0000313" key="14">
    <source>
        <dbReference type="Proteomes" id="UP000000598"/>
    </source>
</evidence>
<feature type="domain" description="RRM" evidence="12">
    <location>
        <begin position="94"/>
        <end position="168"/>
    </location>
</feature>
<evidence type="ECO:0000256" key="3">
    <source>
        <dbReference type="ARBA" id="ARBA00020072"/>
    </source>
</evidence>
<feature type="compositionally biased region" description="Basic and acidic residues" evidence="11">
    <location>
        <begin position="63"/>
        <end position="76"/>
    </location>
</feature>
<dbReference type="FunCoup" id="Q6CV66">
    <property type="interactions" value="208"/>
</dbReference>
<keyword evidence="14" id="KW-1185">Reference proteome</keyword>
<dbReference type="InterPro" id="IPR025715">
    <property type="entry name" value="FoP_C"/>
</dbReference>
<evidence type="ECO:0000256" key="5">
    <source>
        <dbReference type="ARBA" id="ARBA00022816"/>
    </source>
</evidence>
<feature type="region of interest" description="Disordered" evidence="11">
    <location>
        <begin position="168"/>
        <end position="216"/>
    </location>
</feature>
<dbReference type="Pfam" id="PF13865">
    <property type="entry name" value="FoP_duplication"/>
    <property type="match status" value="1"/>
</dbReference>
<feature type="compositionally biased region" description="Acidic residues" evidence="11">
    <location>
        <begin position="205"/>
        <end position="216"/>
    </location>
</feature>
<keyword evidence="5" id="KW-0509">mRNA transport</keyword>
<dbReference type="GO" id="GO:0003677">
    <property type="term" value="F:DNA binding"/>
    <property type="evidence" value="ECO:0007669"/>
    <property type="project" value="UniProtKB-KW"/>
</dbReference>
<reference evidence="13 14" key="1">
    <citation type="journal article" date="2004" name="Nature">
        <title>Genome evolution in yeasts.</title>
        <authorList>
            <consortium name="Genolevures"/>
            <person name="Dujon B."/>
            <person name="Sherman D."/>
            <person name="Fischer G."/>
            <person name="Durrens P."/>
            <person name="Casaregola S."/>
            <person name="Lafontaine I."/>
            <person name="de Montigny J."/>
            <person name="Marck C."/>
            <person name="Neuveglise C."/>
            <person name="Talla E."/>
            <person name="Goffard N."/>
            <person name="Frangeul L."/>
            <person name="Aigle M."/>
            <person name="Anthouard V."/>
            <person name="Babour A."/>
            <person name="Barbe V."/>
            <person name="Barnay S."/>
            <person name="Blanchin S."/>
            <person name="Beckerich J.M."/>
            <person name="Beyne E."/>
            <person name="Bleykasten C."/>
            <person name="Boisrame A."/>
            <person name="Boyer J."/>
            <person name="Cattolico L."/>
            <person name="Confanioleri F."/>
            <person name="de Daruvar A."/>
            <person name="Despons L."/>
            <person name="Fabre E."/>
            <person name="Fairhead C."/>
            <person name="Ferry-Dumazet H."/>
            <person name="Groppi A."/>
            <person name="Hantraye F."/>
            <person name="Hennequin C."/>
            <person name="Jauniaux N."/>
            <person name="Joyet P."/>
            <person name="Kachouri R."/>
            <person name="Kerrest A."/>
            <person name="Koszul R."/>
            <person name="Lemaire M."/>
            <person name="Lesur I."/>
            <person name="Ma L."/>
            <person name="Muller H."/>
            <person name="Nicaud J.M."/>
            <person name="Nikolski M."/>
            <person name="Oztas S."/>
            <person name="Ozier-Kalogeropoulos O."/>
            <person name="Pellenz S."/>
            <person name="Potier S."/>
            <person name="Richard G.F."/>
            <person name="Straub M.L."/>
            <person name="Suleau A."/>
            <person name="Swennene D."/>
            <person name="Tekaia F."/>
            <person name="Wesolowski-Louvel M."/>
            <person name="Westhof E."/>
            <person name="Wirth B."/>
            <person name="Zeniou-Meyer M."/>
            <person name="Zivanovic I."/>
            <person name="Bolotin-Fukuhara M."/>
            <person name="Thierry A."/>
            <person name="Bouchier C."/>
            <person name="Caudron B."/>
            <person name="Scarpelli C."/>
            <person name="Gaillardin C."/>
            <person name="Weissenbach J."/>
            <person name="Wincker P."/>
            <person name="Souciet J.L."/>
        </authorList>
    </citation>
    <scope>NUCLEOTIDE SEQUENCE [LARGE SCALE GENOMIC DNA]</scope>
    <source>
        <strain evidence="14">ATCC 8585 / CBS 2359 / DSM 70799 / NBRC 1267 / NRRL Y-1140 / WM37</strain>
    </source>
</reference>
<organism evidence="13 14">
    <name type="scientific">Kluyveromyces lactis (strain ATCC 8585 / CBS 2359 / DSM 70799 / NBRC 1267 / NRRL Y-1140 / WM37)</name>
    <name type="common">Yeast</name>
    <name type="synonym">Candida sphaerica</name>
    <dbReference type="NCBI Taxonomy" id="284590"/>
    <lineage>
        <taxon>Eukaryota</taxon>
        <taxon>Fungi</taxon>
        <taxon>Dikarya</taxon>
        <taxon>Ascomycota</taxon>
        <taxon>Saccharomycotina</taxon>
        <taxon>Saccharomycetes</taxon>
        <taxon>Saccharomycetales</taxon>
        <taxon>Saccharomycetaceae</taxon>
        <taxon>Kluyveromyces</taxon>
    </lineage>
</organism>
<dbReference type="AlphaFoldDB" id="Q6CV66"/>
<dbReference type="KEGG" id="kla:KLLA0_B14432g"/>
<sequence length="216" mass="24517">MSFERDLESIAEGKYQSLAKLSKESNHSYGTKNINKIESCDHVMNQVYRRRDLRNGLADRLGISDRDREPRGKDGGRGGYRSKRNFNDRRKRITLLRIRNIPLETSDYEIEDWINEIGEVESIRINDRKENRVATVGFKDVQLLGTAVEKLNGKEVHGSQLEVETFEVGSKNTGRGPAGPHATGVPTSAKTPKNPKAEPKTKEELDQEMDDYMSQP</sequence>
<keyword evidence="4" id="KW-0813">Transport</keyword>
<dbReference type="InterPro" id="IPR000504">
    <property type="entry name" value="RRM_dom"/>
</dbReference>
<evidence type="ECO:0000313" key="13">
    <source>
        <dbReference type="EMBL" id="CAH02566.2"/>
    </source>
</evidence>
<evidence type="ECO:0000256" key="9">
    <source>
        <dbReference type="ARBA" id="ARBA00025172"/>
    </source>
</evidence>
<dbReference type="GO" id="GO:0051028">
    <property type="term" value="P:mRNA transport"/>
    <property type="evidence" value="ECO:0007669"/>
    <property type="project" value="UniProtKB-KW"/>
</dbReference>
<dbReference type="HOGENOM" id="CLU_111217_0_0_1"/>
<evidence type="ECO:0000256" key="7">
    <source>
        <dbReference type="ARBA" id="ARBA00023125"/>
    </source>
</evidence>
<feature type="region of interest" description="Disordered" evidence="11">
    <location>
        <begin position="63"/>
        <end position="84"/>
    </location>
</feature>
<evidence type="ECO:0000259" key="12">
    <source>
        <dbReference type="PROSITE" id="PS50102"/>
    </source>
</evidence>
<feature type="compositionally biased region" description="Basic and acidic residues" evidence="11">
    <location>
        <begin position="195"/>
        <end position="204"/>
    </location>
</feature>
<dbReference type="InParanoid" id="Q6CV66"/>
<dbReference type="InterPro" id="IPR012677">
    <property type="entry name" value="Nucleotide-bd_a/b_plait_sf"/>
</dbReference>
<keyword evidence="8" id="KW-0539">Nucleus</keyword>
<evidence type="ECO:0000256" key="2">
    <source>
        <dbReference type="ARBA" id="ARBA00010191"/>
    </source>
</evidence>
<dbReference type="CDD" id="cd12295">
    <property type="entry name" value="RRM_YRA2"/>
    <property type="match status" value="1"/>
</dbReference>
<keyword evidence="6 10" id="KW-0694">RNA-binding</keyword>
<proteinExistence type="inferred from homology"/>
<dbReference type="GO" id="GO:0005634">
    <property type="term" value="C:nucleus"/>
    <property type="evidence" value="ECO:0007669"/>
    <property type="project" value="UniProtKB-SubCell"/>
</dbReference>
<evidence type="ECO:0000256" key="11">
    <source>
        <dbReference type="SAM" id="MobiDB-lite"/>
    </source>
</evidence>
<comment type="similarity">
    <text evidence="2">Belongs to the YRA1 family.</text>
</comment>
<gene>
    <name evidence="13" type="ORF">KLLA0_B14432g</name>
</gene>
<protein>
    <recommendedName>
        <fullName evidence="3">RNA annealing protein YRA2</fullName>
    </recommendedName>
</protein>
<evidence type="ECO:0000256" key="4">
    <source>
        <dbReference type="ARBA" id="ARBA00022448"/>
    </source>
</evidence>
<keyword evidence="7" id="KW-0238">DNA-binding</keyword>
<accession>Q6CV66</accession>
<dbReference type="Proteomes" id="UP000000598">
    <property type="component" value="Chromosome B"/>
</dbReference>
<dbReference type="InterPro" id="IPR034396">
    <property type="entry name" value="Yra2_RRM"/>
</dbReference>
<dbReference type="PaxDb" id="284590-Q6CV66"/>
<dbReference type="EMBL" id="CR382122">
    <property type="protein sequence ID" value="CAH02566.2"/>
    <property type="molecule type" value="Genomic_DNA"/>
</dbReference>
<dbReference type="PROSITE" id="PS50102">
    <property type="entry name" value="RRM"/>
    <property type="match status" value="1"/>
</dbReference>
<comment type="function">
    <text evidence="9">Involved in export of poly(A) mRNAs from the nucleus. Recruited to the coding sequences as well as poly-A sites of active genes.</text>
</comment>
<evidence type="ECO:0000256" key="10">
    <source>
        <dbReference type="PROSITE-ProRule" id="PRU00176"/>
    </source>
</evidence>